<feature type="domain" description="Heterokaryon incompatibility" evidence="1">
    <location>
        <begin position="12"/>
        <end position="157"/>
    </location>
</feature>
<comment type="caution">
    <text evidence="2">The sequence shown here is derived from an EMBL/GenBank/DDBJ whole genome shotgun (WGS) entry which is preliminary data.</text>
</comment>
<evidence type="ECO:0000313" key="2">
    <source>
        <dbReference type="EMBL" id="KAK3347317.1"/>
    </source>
</evidence>
<protein>
    <submittedName>
        <fullName evidence="2">Heterokaryon incompatibility protein-domain-containing protein</fullName>
    </submittedName>
</protein>
<dbReference type="InterPro" id="IPR010730">
    <property type="entry name" value="HET"/>
</dbReference>
<organism evidence="2 3">
    <name type="scientific">Neurospora tetraspora</name>
    <dbReference type="NCBI Taxonomy" id="94610"/>
    <lineage>
        <taxon>Eukaryota</taxon>
        <taxon>Fungi</taxon>
        <taxon>Dikarya</taxon>
        <taxon>Ascomycota</taxon>
        <taxon>Pezizomycotina</taxon>
        <taxon>Sordariomycetes</taxon>
        <taxon>Sordariomycetidae</taxon>
        <taxon>Sordariales</taxon>
        <taxon>Sordariaceae</taxon>
        <taxon>Neurospora</taxon>
    </lineage>
</organism>
<accession>A0AAE0MT00</accession>
<keyword evidence="3" id="KW-1185">Reference proteome</keyword>
<dbReference type="RefSeq" id="XP_062682399.1">
    <property type="nucleotide sequence ID" value="XM_062821010.1"/>
</dbReference>
<dbReference type="EMBL" id="JAUEPP010000003">
    <property type="protein sequence ID" value="KAK3347317.1"/>
    <property type="molecule type" value="Genomic_DNA"/>
</dbReference>
<reference evidence="2" key="1">
    <citation type="journal article" date="2023" name="Mol. Phylogenet. Evol.">
        <title>Genome-scale phylogeny and comparative genomics of the fungal order Sordariales.</title>
        <authorList>
            <person name="Hensen N."/>
            <person name="Bonometti L."/>
            <person name="Westerberg I."/>
            <person name="Brannstrom I.O."/>
            <person name="Guillou S."/>
            <person name="Cros-Aarteil S."/>
            <person name="Calhoun S."/>
            <person name="Haridas S."/>
            <person name="Kuo A."/>
            <person name="Mondo S."/>
            <person name="Pangilinan J."/>
            <person name="Riley R."/>
            <person name="LaButti K."/>
            <person name="Andreopoulos B."/>
            <person name="Lipzen A."/>
            <person name="Chen C."/>
            <person name="Yan M."/>
            <person name="Daum C."/>
            <person name="Ng V."/>
            <person name="Clum A."/>
            <person name="Steindorff A."/>
            <person name="Ohm R.A."/>
            <person name="Martin F."/>
            <person name="Silar P."/>
            <person name="Natvig D.O."/>
            <person name="Lalanne C."/>
            <person name="Gautier V."/>
            <person name="Ament-Velasquez S.L."/>
            <person name="Kruys A."/>
            <person name="Hutchinson M.I."/>
            <person name="Powell A.J."/>
            <person name="Barry K."/>
            <person name="Miller A.N."/>
            <person name="Grigoriev I.V."/>
            <person name="Debuchy R."/>
            <person name="Gladieux P."/>
            <person name="Hiltunen Thoren M."/>
            <person name="Johannesson H."/>
        </authorList>
    </citation>
    <scope>NUCLEOTIDE SEQUENCE</scope>
    <source>
        <strain evidence="2">CBS 560.94</strain>
    </source>
</reference>
<reference evidence="2" key="2">
    <citation type="submission" date="2023-06" db="EMBL/GenBank/DDBJ databases">
        <authorList>
            <consortium name="Lawrence Berkeley National Laboratory"/>
            <person name="Haridas S."/>
            <person name="Hensen N."/>
            <person name="Bonometti L."/>
            <person name="Westerberg I."/>
            <person name="Brannstrom I.O."/>
            <person name="Guillou S."/>
            <person name="Cros-Aarteil S."/>
            <person name="Calhoun S."/>
            <person name="Kuo A."/>
            <person name="Mondo S."/>
            <person name="Pangilinan J."/>
            <person name="Riley R."/>
            <person name="Labutti K."/>
            <person name="Andreopoulos B."/>
            <person name="Lipzen A."/>
            <person name="Chen C."/>
            <person name="Yanf M."/>
            <person name="Daum C."/>
            <person name="Ng V."/>
            <person name="Clum A."/>
            <person name="Steindorff A."/>
            <person name="Ohm R."/>
            <person name="Martin F."/>
            <person name="Silar P."/>
            <person name="Natvig D."/>
            <person name="Lalanne C."/>
            <person name="Gautier V."/>
            <person name="Ament-Velasquez S.L."/>
            <person name="Kruys A."/>
            <person name="Hutchinson M.I."/>
            <person name="Powell A.J."/>
            <person name="Barry K."/>
            <person name="Miller A.N."/>
            <person name="Grigoriev I.V."/>
            <person name="Debuchy R."/>
            <person name="Gladieux P."/>
            <person name="Thoren M.H."/>
            <person name="Johannesson H."/>
        </authorList>
    </citation>
    <scope>NUCLEOTIDE SEQUENCE</scope>
    <source>
        <strain evidence="2">CBS 560.94</strain>
    </source>
</reference>
<gene>
    <name evidence="2" type="ORF">B0H65DRAFT_146319</name>
</gene>
<dbReference type="Pfam" id="PF06985">
    <property type="entry name" value="HET"/>
    <property type="match status" value="1"/>
</dbReference>
<dbReference type="PANTHER" id="PTHR33112">
    <property type="entry name" value="DOMAIN PROTEIN, PUTATIVE-RELATED"/>
    <property type="match status" value="1"/>
</dbReference>
<dbReference type="PANTHER" id="PTHR33112:SF13">
    <property type="entry name" value="HETEROKARYON INCOMPATIBILITY DOMAIN-CONTAINING PROTEIN"/>
    <property type="match status" value="1"/>
</dbReference>
<dbReference type="AlphaFoldDB" id="A0AAE0MT00"/>
<proteinExistence type="predicted"/>
<dbReference type="Proteomes" id="UP001278500">
    <property type="component" value="Unassembled WGS sequence"/>
</dbReference>
<sequence>MSTNIQQHLTAISRYELPQLFRDAIDVARALGCDYLWIDSLCIIQDSQEDWKDQSVLMSEVYSNAYLNIAASALPNSSGTLFQDRVCYFGRKVYSPDKRSTLPIDTHTEWVSNDKGVQCPVAVRYSMDRAHRHLCGEAEDKHGIEEPLLDRAWVFQERMLSRRAIYISSSEVLWECRSRYFCECGGINNPIPSDFGRFIWEFGHLGPLWIYNVPYHSPSSKTGSFADFCSSKRGSSKEALAFWRTMIQEYTSLILTRESDRDVALSGIRQSFSTGRDFTYYAGMWIQDLPQSLLWTIDNGASPIEAEEGMDAPSWSWLWRKDKDGLEILSNRVAWDHYDLEGFEKDSRVSFHVPDDAYRRFHNQPLIPPTLGHFPLHLTAPFLHGSLEPPTWDNMALPSMSFGPVTDRIKGYGEKLMMIQVWVDDLDYRGNWDMPGRRAYCVLLGHAPRPMRNNFHKTHECMLLLEEIPGPEHERRYVKTGLVNFTYSPLPEQNGEEDGFIQRTGLFEDARVKEFIIV</sequence>
<name>A0AAE0MT00_9PEZI</name>
<evidence type="ECO:0000259" key="1">
    <source>
        <dbReference type="Pfam" id="PF06985"/>
    </source>
</evidence>
<dbReference type="GeneID" id="87858164"/>
<evidence type="ECO:0000313" key="3">
    <source>
        <dbReference type="Proteomes" id="UP001278500"/>
    </source>
</evidence>